<gene>
    <name evidence="2" type="ORF">LCGC14_1159990</name>
</gene>
<dbReference type="EMBL" id="LAZR01005646">
    <property type="protein sequence ID" value="KKM98248.1"/>
    <property type="molecule type" value="Genomic_DNA"/>
</dbReference>
<evidence type="ECO:0000313" key="2">
    <source>
        <dbReference type="EMBL" id="KKM98248.1"/>
    </source>
</evidence>
<name>A0A0F9LXY0_9ZZZZ</name>
<feature type="compositionally biased region" description="Basic and acidic residues" evidence="1">
    <location>
        <begin position="20"/>
        <end position="34"/>
    </location>
</feature>
<organism evidence="2">
    <name type="scientific">marine sediment metagenome</name>
    <dbReference type="NCBI Taxonomy" id="412755"/>
    <lineage>
        <taxon>unclassified sequences</taxon>
        <taxon>metagenomes</taxon>
        <taxon>ecological metagenomes</taxon>
    </lineage>
</organism>
<sequence>MTQQEYLKNQRRKHNSVMRKNAEKAHAEKREIKKANPKQPYNSCYVEAWVRKGLTDLPISRLVVSKTPMKIKSKFQVIC</sequence>
<protein>
    <submittedName>
        <fullName evidence="2">Uncharacterized protein</fullName>
    </submittedName>
</protein>
<comment type="caution">
    <text evidence="2">The sequence shown here is derived from an EMBL/GenBank/DDBJ whole genome shotgun (WGS) entry which is preliminary data.</text>
</comment>
<accession>A0A0F9LXY0</accession>
<proteinExistence type="predicted"/>
<feature type="region of interest" description="Disordered" evidence="1">
    <location>
        <begin position="1"/>
        <end position="37"/>
    </location>
</feature>
<dbReference type="AlphaFoldDB" id="A0A0F9LXY0"/>
<reference evidence="2" key="1">
    <citation type="journal article" date="2015" name="Nature">
        <title>Complex archaea that bridge the gap between prokaryotes and eukaryotes.</title>
        <authorList>
            <person name="Spang A."/>
            <person name="Saw J.H."/>
            <person name="Jorgensen S.L."/>
            <person name="Zaremba-Niedzwiedzka K."/>
            <person name="Martijn J."/>
            <person name="Lind A.E."/>
            <person name="van Eijk R."/>
            <person name="Schleper C."/>
            <person name="Guy L."/>
            <person name="Ettema T.J."/>
        </authorList>
    </citation>
    <scope>NUCLEOTIDE SEQUENCE</scope>
</reference>
<evidence type="ECO:0000256" key="1">
    <source>
        <dbReference type="SAM" id="MobiDB-lite"/>
    </source>
</evidence>